<evidence type="ECO:0000313" key="2">
    <source>
        <dbReference type="Proteomes" id="UP000664554"/>
    </source>
</evidence>
<name>A0ABS3NPS6_9GAMM</name>
<protein>
    <recommendedName>
        <fullName evidence="3">tRNA 2-thiouridine synthesizing protein B</fullName>
    </recommendedName>
</protein>
<dbReference type="Proteomes" id="UP000664554">
    <property type="component" value="Unassembled WGS sequence"/>
</dbReference>
<keyword evidence="2" id="KW-1185">Reference proteome</keyword>
<gene>
    <name evidence="1" type="ORF">J3492_07645</name>
</gene>
<accession>A0ABS3NPS6</accession>
<reference evidence="1 2" key="1">
    <citation type="submission" date="2021-03" db="EMBL/GenBank/DDBJ databases">
        <authorList>
            <person name="Shang D.-D."/>
            <person name="Du Z.-J."/>
            <person name="Chen G.-J."/>
        </authorList>
    </citation>
    <scope>NUCLEOTIDE SEQUENCE [LARGE SCALE GENOMIC DNA]</scope>
    <source>
        <strain evidence="1 2">F1192</strain>
    </source>
</reference>
<evidence type="ECO:0008006" key="3">
    <source>
        <dbReference type="Google" id="ProtNLM"/>
    </source>
</evidence>
<dbReference type="RefSeq" id="WP_207991218.1">
    <property type="nucleotide sequence ID" value="NZ_JAGBKM010000012.1"/>
</dbReference>
<evidence type="ECO:0000313" key="1">
    <source>
        <dbReference type="EMBL" id="MBO1531088.1"/>
    </source>
</evidence>
<organism evidence="1 2">
    <name type="scientific">Psychrobacter coccoides</name>
    <dbReference type="NCBI Taxonomy" id="2818440"/>
    <lineage>
        <taxon>Bacteria</taxon>
        <taxon>Pseudomonadati</taxon>
        <taxon>Pseudomonadota</taxon>
        <taxon>Gammaproteobacteria</taxon>
        <taxon>Moraxellales</taxon>
        <taxon>Moraxellaceae</taxon>
        <taxon>Psychrobacter</taxon>
    </lineage>
</organism>
<comment type="caution">
    <text evidence="1">The sequence shown here is derived from an EMBL/GenBank/DDBJ whole genome shotgun (WGS) entry which is preliminary data.</text>
</comment>
<sequence>MATLYQLHSPMNKLKPSIDQLALTWQQGDSVILLGTTVSFVDWLNAYVGDSEIDNIANLYALVDDVAKLDDHTTTKLNLDTKLTAVLTDAEWVMLTQDPKFTKVVTIAL</sequence>
<proteinExistence type="predicted"/>
<dbReference type="EMBL" id="JAGBKM010000012">
    <property type="protein sequence ID" value="MBO1531088.1"/>
    <property type="molecule type" value="Genomic_DNA"/>
</dbReference>